<dbReference type="PROSITE" id="PS50089">
    <property type="entry name" value="ZF_RING_2"/>
    <property type="match status" value="1"/>
</dbReference>
<dbReference type="Proteomes" id="UP000077069">
    <property type="component" value="Unassembled WGS sequence"/>
</dbReference>
<dbReference type="SUPFAM" id="SSF57850">
    <property type="entry name" value="RING/U-box"/>
    <property type="match status" value="1"/>
</dbReference>
<keyword evidence="1" id="KW-0479">Metal-binding</keyword>
<evidence type="ECO:0000256" key="1">
    <source>
        <dbReference type="PROSITE-ProRule" id="PRU00175"/>
    </source>
</evidence>
<keyword evidence="1" id="KW-0863">Zinc-finger</keyword>
<evidence type="ECO:0000259" key="3">
    <source>
        <dbReference type="PROSITE" id="PS50089"/>
    </source>
</evidence>
<feature type="compositionally biased region" description="Basic and acidic residues" evidence="2">
    <location>
        <begin position="120"/>
        <end position="149"/>
    </location>
</feature>
<dbReference type="InterPro" id="IPR013083">
    <property type="entry name" value="Znf_RING/FYVE/PHD"/>
</dbReference>
<dbReference type="AlphaFoldDB" id="A0A177BYZ1"/>
<organism evidence="4 5">
    <name type="scientific">Paraphaeosphaeria sporulosa</name>
    <dbReference type="NCBI Taxonomy" id="1460663"/>
    <lineage>
        <taxon>Eukaryota</taxon>
        <taxon>Fungi</taxon>
        <taxon>Dikarya</taxon>
        <taxon>Ascomycota</taxon>
        <taxon>Pezizomycotina</taxon>
        <taxon>Dothideomycetes</taxon>
        <taxon>Pleosporomycetidae</taxon>
        <taxon>Pleosporales</taxon>
        <taxon>Massarineae</taxon>
        <taxon>Didymosphaeriaceae</taxon>
        <taxon>Paraphaeosphaeria</taxon>
    </lineage>
</organism>
<protein>
    <recommendedName>
        <fullName evidence="3">RING-type domain-containing protein</fullName>
    </recommendedName>
</protein>
<dbReference type="InterPro" id="IPR001841">
    <property type="entry name" value="Znf_RING"/>
</dbReference>
<feature type="domain" description="RING-type" evidence="3">
    <location>
        <begin position="247"/>
        <end position="292"/>
    </location>
</feature>
<keyword evidence="5" id="KW-1185">Reference proteome</keyword>
<feature type="compositionally biased region" description="Polar residues" evidence="2">
    <location>
        <begin position="154"/>
        <end position="176"/>
    </location>
</feature>
<dbReference type="InParanoid" id="A0A177BYZ1"/>
<name>A0A177BYZ1_9PLEO</name>
<dbReference type="Gene3D" id="3.30.40.10">
    <property type="entry name" value="Zinc/RING finger domain, C3HC4 (zinc finger)"/>
    <property type="match status" value="1"/>
</dbReference>
<dbReference type="STRING" id="1460663.A0A177BYZ1"/>
<evidence type="ECO:0000313" key="5">
    <source>
        <dbReference type="Proteomes" id="UP000077069"/>
    </source>
</evidence>
<dbReference type="GO" id="GO:0008270">
    <property type="term" value="F:zinc ion binding"/>
    <property type="evidence" value="ECO:0007669"/>
    <property type="project" value="UniProtKB-KW"/>
</dbReference>
<feature type="region of interest" description="Disordered" evidence="2">
    <location>
        <begin position="102"/>
        <end position="199"/>
    </location>
</feature>
<keyword evidence="1" id="KW-0862">Zinc</keyword>
<dbReference type="RefSeq" id="XP_018030860.1">
    <property type="nucleotide sequence ID" value="XM_018183319.1"/>
</dbReference>
<dbReference type="EMBL" id="KV441559">
    <property type="protein sequence ID" value="OAG00495.1"/>
    <property type="molecule type" value="Genomic_DNA"/>
</dbReference>
<accession>A0A177BYZ1</accession>
<evidence type="ECO:0000256" key="2">
    <source>
        <dbReference type="SAM" id="MobiDB-lite"/>
    </source>
</evidence>
<gene>
    <name evidence="4" type="ORF">CC84DRAFT_1222001</name>
</gene>
<dbReference type="GeneID" id="28766805"/>
<dbReference type="OrthoDB" id="3798839at2759"/>
<reference evidence="4 5" key="1">
    <citation type="submission" date="2016-05" db="EMBL/GenBank/DDBJ databases">
        <title>Comparative analysis of secretome profiles of manganese(II)-oxidizing ascomycete fungi.</title>
        <authorList>
            <consortium name="DOE Joint Genome Institute"/>
            <person name="Zeiner C.A."/>
            <person name="Purvine S.O."/>
            <person name="Zink E.M."/>
            <person name="Wu S."/>
            <person name="Pasa-Tolic L."/>
            <person name="Chaput D.L."/>
            <person name="Haridas S."/>
            <person name="Grigoriev I.V."/>
            <person name="Santelli C.M."/>
            <person name="Hansel C.M."/>
        </authorList>
    </citation>
    <scope>NUCLEOTIDE SEQUENCE [LARGE SCALE GENOMIC DNA]</scope>
    <source>
        <strain evidence="4 5">AP3s5-JAC2a</strain>
    </source>
</reference>
<evidence type="ECO:0000313" key="4">
    <source>
        <dbReference type="EMBL" id="OAG00495.1"/>
    </source>
</evidence>
<sequence length="301" mass="34659">MPHNTRYECPRAGNMHQVGGEVYYCSFHDKFAQDRCQAFFDFRGSGMQCPKLHTMIDDDTGRKFCEKHEPASEISEVLDWKARMAEWLTSVALAELPREHDSNLPEDVRNEGYSAISKPEGNRDSEPEHHVEIDAGPEGKPDTESDTEPKTYPMPTTQDAEPTPKHSYTASKFNTEQEQDQEPRYESGPTPEQKSDQEFGQEFDKDFGSESTREFAFESDQNPEQKPEYELVLLFQNEHIAALYKQCNICLESHDAADMKKIASCGHQYRESCLQDFPRRKGVRRYNCAGCRTWLQSHQEP</sequence>
<proteinExistence type="predicted"/>